<dbReference type="EMBL" id="LGTO01000002">
    <property type="protein sequence ID" value="KNE22276.1"/>
    <property type="molecule type" value="Genomic_DNA"/>
</dbReference>
<dbReference type="SUPFAM" id="SSF52540">
    <property type="entry name" value="P-loop containing nucleoside triphosphate hydrolases"/>
    <property type="match status" value="2"/>
</dbReference>
<dbReference type="PATRIC" id="fig|1473.5.peg.3121"/>
<dbReference type="InterPro" id="IPR052381">
    <property type="entry name" value="AAA_domain_protein"/>
</dbReference>
<dbReference type="Pfam" id="PF00004">
    <property type="entry name" value="AAA"/>
    <property type="match status" value="1"/>
</dbReference>
<organism evidence="6 7">
    <name type="scientific">Virgibacillus pantothenticus</name>
    <dbReference type="NCBI Taxonomy" id="1473"/>
    <lineage>
        <taxon>Bacteria</taxon>
        <taxon>Bacillati</taxon>
        <taxon>Bacillota</taxon>
        <taxon>Bacilli</taxon>
        <taxon>Bacillales</taxon>
        <taxon>Bacillaceae</taxon>
        <taxon>Virgibacillus</taxon>
    </lineage>
</organism>
<dbReference type="Gene3D" id="1.10.8.60">
    <property type="match status" value="1"/>
</dbReference>
<dbReference type="OrthoDB" id="9806903at2"/>
<evidence type="ECO:0000259" key="5">
    <source>
        <dbReference type="SMART" id="SM00382"/>
    </source>
</evidence>
<dbReference type="GeneID" id="66869134"/>
<dbReference type="GO" id="GO:0016887">
    <property type="term" value="F:ATP hydrolysis activity"/>
    <property type="evidence" value="ECO:0007669"/>
    <property type="project" value="InterPro"/>
</dbReference>
<feature type="domain" description="AAA+ ATPase" evidence="5">
    <location>
        <begin position="278"/>
        <end position="413"/>
    </location>
</feature>
<dbReference type="RefSeq" id="WP_050349743.1">
    <property type="nucleotide sequence ID" value="NZ_CP073011.1"/>
</dbReference>
<dbReference type="SMART" id="SM00382">
    <property type="entry name" value="AAA"/>
    <property type="match status" value="1"/>
</dbReference>
<keyword evidence="7" id="KW-1185">Reference proteome</keyword>
<comment type="similarity">
    <text evidence="3">Belongs to the AAA ATPase family. Highly divergent.</text>
</comment>
<evidence type="ECO:0000256" key="4">
    <source>
        <dbReference type="ARBA" id="ARBA00040480"/>
    </source>
</evidence>
<comment type="caution">
    <text evidence="6">The sequence shown here is derived from an EMBL/GenBank/DDBJ whole genome shotgun (WGS) entry which is preliminary data.</text>
</comment>
<dbReference type="InterPro" id="IPR003593">
    <property type="entry name" value="AAA+_ATPase"/>
</dbReference>
<dbReference type="InterPro" id="IPR003959">
    <property type="entry name" value="ATPase_AAA_core"/>
</dbReference>
<gene>
    <name evidence="6" type="ORF">AFK71_01160</name>
</gene>
<evidence type="ECO:0000256" key="1">
    <source>
        <dbReference type="ARBA" id="ARBA00022741"/>
    </source>
</evidence>
<evidence type="ECO:0000256" key="3">
    <source>
        <dbReference type="ARBA" id="ARBA00038088"/>
    </source>
</evidence>
<proteinExistence type="inferred from homology"/>
<dbReference type="CDD" id="cd19507">
    <property type="entry name" value="RecA-like_Ycf46-like"/>
    <property type="match status" value="1"/>
</dbReference>
<protein>
    <recommendedName>
        <fullName evidence="4">Uncharacterized AAA domain-containing protein ycf46</fullName>
    </recommendedName>
</protein>
<evidence type="ECO:0000313" key="6">
    <source>
        <dbReference type="EMBL" id="KNE22276.1"/>
    </source>
</evidence>
<dbReference type="PANTHER" id="PTHR42960">
    <property type="entry name" value="YCF46 PROTEIN"/>
    <property type="match status" value="1"/>
</dbReference>
<keyword evidence="1" id="KW-0547">Nucleotide-binding</keyword>
<accession>A0A0L0QUN1</accession>
<dbReference type="InterPro" id="IPR027417">
    <property type="entry name" value="P-loop_NTPase"/>
</dbReference>
<dbReference type="GO" id="GO:0005524">
    <property type="term" value="F:ATP binding"/>
    <property type="evidence" value="ECO:0007669"/>
    <property type="project" value="UniProtKB-KW"/>
</dbReference>
<dbReference type="PANTHER" id="PTHR42960:SF1">
    <property type="entry name" value="YCF46 PROTEIN"/>
    <property type="match status" value="1"/>
</dbReference>
<keyword evidence="2" id="KW-0067">ATP-binding</keyword>
<dbReference type="Gene3D" id="3.40.50.300">
    <property type="entry name" value="P-loop containing nucleotide triphosphate hydrolases"/>
    <property type="match status" value="1"/>
</dbReference>
<evidence type="ECO:0000313" key="7">
    <source>
        <dbReference type="Proteomes" id="UP000036780"/>
    </source>
</evidence>
<sequence>MEKKQVRERLMANLFKARFPFLYISTWEEERVLSLIYSMASNQELIKTSRKVITWKITTGIEEAGVKAKGDTKSALKALEFVENYQEPAIFVLHDFHIYFGGEGRTPDHQIIRKLRDISLSLKRSPNPKNVVFLSPILRLPHDLEKDITIVDFDLPSFNEIKQILDDLIQVNKQTGRIEIKLTEEEKEKLVKAAQGLTLSEAENAFARAMVEDGRLSIHDVEVILEEKEQIIKKTEILEFVNSRLNMDDIGGLENLKRWLRKRNKSWLESTQKYGLPAPKGVLITGVPGCGKSLISKAISAMWQLPLLRLDIGKVFSGIVGSSEENMRKAIQTAEAISPSILWIDEIEKGFSGMNSSGDGGTASRIFGQFLTWMQEKEKPVFVIATANNISSLPTELLRKGRFDEIFFVDLPTHRERVEIFRVHLKRRLKDPNVARDFQINDDNLHYLAGLTEGFVGAEIEQVVINGLFEAFYEERSVTLLDFEKICKQFIPLSVTQAEQIKGIRDWANVRAVAATPREDREEYSESGEAEDISDIIASRGGRTIDF</sequence>
<reference evidence="7" key="1">
    <citation type="submission" date="2015-07" db="EMBL/GenBank/DDBJ databases">
        <title>Fjat-10053 dsm26.</title>
        <authorList>
            <person name="Liu B."/>
            <person name="Wang J."/>
            <person name="Zhu Y."/>
            <person name="Liu G."/>
            <person name="Chen Q."/>
            <person name="Chen Z."/>
            <person name="Lan J."/>
            <person name="Che J."/>
            <person name="Ge C."/>
            <person name="Shi H."/>
            <person name="Pan Z."/>
            <person name="Liu X."/>
        </authorList>
    </citation>
    <scope>NUCLEOTIDE SEQUENCE [LARGE SCALE GENOMIC DNA]</scope>
    <source>
        <strain evidence="7">DSM 26</strain>
    </source>
</reference>
<dbReference type="Proteomes" id="UP000036780">
    <property type="component" value="Unassembled WGS sequence"/>
</dbReference>
<name>A0A0L0QUN1_VIRPA</name>
<evidence type="ECO:0000256" key="2">
    <source>
        <dbReference type="ARBA" id="ARBA00022840"/>
    </source>
</evidence>
<dbReference type="AlphaFoldDB" id="A0A0L0QUN1"/>